<name>A0A1D3RKG9_9CAUD</name>
<keyword evidence="3" id="KW-1185">Reference proteome</keyword>
<evidence type="ECO:0000256" key="1">
    <source>
        <dbReference type="SAM" id="Coils"/>
    </source>
</evidence>
<dbReference type="GeneID" id="65109223"/>
<dbReference type="RefSeq" id="YP_010091691.1">
    <property type="nucleotide sequence ID" value="NC_055726.1"/>
</dbReference>
<proteinExistence type="predicted"/>
<dbReference type="KEGG" id="vg:65109223"/>
<feature type="coiled-coil region" evidence="1">
    <location>
        <begin position="273"/>
        <end position="307"/>
    </location>
</feature>
<evidence type="ECO:0000313" key="2">
    <source>
        <dbReference type="EMBL" id="SCN45769.1"/>
    </source>
</evidence>
<accession>A0A1D3RKG9</accession>
<evidence type="ECO:0000313" key="3">
    <source>
        <dbReference type="Proteomes" id="UP000279601"/>
    </source>
</evidence>
<reference evidence="3" key="1">
    <citation type="submission" date="2016-09" db="EMBL/GenBank/DDBJ databases">
        <authorList>
            <person name="Kajsik M."/>
        </authorList>
    </citation>
    <scope>NUCLEOTIDE SEQUENCE [LARGE SCALE GENOMIC DNA]</scope>
</reference>
<dbReference type="EMBL" id="LT614807">
    <property type="protein sequence ID" value="SCN45769.1"/>
    <property type="molecule type" value="Genomic_DNA"/>
</dbReference>
<protein>
    <submittedName>
        <fullName evidence="2">Uncharacterized protein</fullName>
    </submittedName>
</protein>
<sequence>MKLVNVLTNNNFNTYIKELIANAEASFNFVPGEGLRADRIEKLGCIRQWISTILNTEFGKMGIDARINAARIAAGDANKPDAWIDVLRTSGILRRVKANNRLRHYLMQAPDEYNALYYNADGDKTNVHTNKMHNQSAVNFIINQFSFEFPRLLRLGAAFLTENDKAKTNFMLSTSKWTIPTISFIEESDDVMTITIRAGRENGDMERISKQIISALKRMNIVRFYNLVVETTRQHQIMVNLNIKKKEDFVAPEEPIMTPNTVKEIVETPVDASKVIKAKINELEKEFNELEMKKRNLNEEVSRISSRTIQLKRQMETLRISLEVISEPKAGV</sequence>
<dbReference type="Proteomes" id="UP000279601">
    <property type="component" value="Segment"/>
</dbReference>
<organism evidence="2 3">
    <name type="scientific">Cronobacter phage Pet-CM3-4</name>
    <dbReference type="NCBI Taxonomy" id="1892569"/>
    <lineage>
        <taxon>Viruses</taxon>
        <taxon>Duplodnaviria</taxon>
        <taxon>Heunggongvirae</taxon>
        <taxon>Uroviricota</taxon>
        <taxon>Caudoviricetes</taxon>
        <taxon>Pantevenvirales</taxon>
        <taxon>Straboviridae</taxon>
        <taxon>Tevenvirinae</taxon>
        <taxon>Karamvirus</taxon>
        <taxon>Karamvirus petcm34</taxon>
    </lineage>
</organism>
<keyword evidence="1" id="KW-0175">Coiled coil</keyword>